<dbReference type="OrthoDB" id="423559at2759"/>
<feature type="compositionally biased region" description="Basic and acidic residues" evidence="4">
    <location>
        <begin position="136"/>
        <end position="146"/>
    </location>
</feature>
<sequence>MSNAGKQSFVFTNLADWKRSYDDALAQDRTKLLSALPILLTSVRVKDMQDVVGPWGICKPRSSIVKAKLVDHITNEMKRLHTEASFSKNTQSNSNKDQSEKENISANGKEGIAIVNHVSRPTAGLDKSQPIVIEDEPIKRDAKKIEGSNAIPAQKPAVDPSHVDSQKSEDPQTKIEPQTHHPAPPQSSPHMNQLDEMTSRMGSIDIDGKLPFPSEGLSEKDINELGEMLSRVQMNPRQLEVSRLEEAYAALQQEESGLRELYRSSMLSPDSSHQTVSDRLVDVTMKILQCKKNPLWPLTKYYIPPTVHQTRMIPIQEKGQPVESSTIRATEGLSHYTVKAQPESVERFAADLFAGIQNKAAIEESAESSIDLTKMKRVKLMPYQETGVKWMIAREDEKSHKLGGILADDMGLGKTVQSLSLVAAHKSTEKMPTLIVCPLSTMGHWKDEIANKMSKETKMIEYYGNNKKDYKLLQKYDVVITTYGILSSEFVETEDGVCNENIFRVNWYRIILDEAHTIKNRKARVHKACMALNSTYRWCLTGTPIQNTLDDLYSLLSFIRAENLGDSAWWYQNFKGPSKNSRTRTQTLSRIQAYIQPMMLRRTKNMHINGKPIVDIPGMIHRTYSVQLDQREDEFYRKRQFYTKAKNDFQEYKEGGQGFMAILDVLLRVRQACDHPYMTLYGLSDPKPNSFRELNLQYNEVRYLNLRHSPTKEGQQKEKEQKKEEQKEGDGETERGERRGEREEDAVCGGCGDELDWVFKSSGCLHQFLQCVYEMEGYEPEKKKFSSVCINKDCEKSVKLESVGSTNQIQLKFVDHKQFRHSSKTRCIIEELKVRERSGRNLSSKGAMKEDIAKGETSKTLIFSQFTSFLDLIEVGLEAEGIRFSRLDGKMSHQRRTEAISLFKSKTGPSVFLLSLKAGGVGLNLTEANRVFICDPWWNPAIEQQAIDRVYRIGQRRAVAVTRFVVESSIEEKILLLQEKKKEVADSALSGDVKQLKKLTLNDLRLLFRD</sequence>
<feature type="compositionally biased region" description="Basic and acidic residues" evidence="4">
    <location>
        <begin position="710"/>
        <end position="742"/>
    </location>
</feature>
<dbReference type="CDD" id="cd18793">
    <property type="entry name" value="SF2_C_SNF"/>
    <property type="match status" value="1"/>
</dbReference>
<evidence type="ECO:0000259" key="5">
    <source>
        <dbReference type="PROSITE" id="PS51192"/>
    </source>
</evidence>
<name>A0A2P6MV22_9EUKA</name>
<dbReference type="PANTHER" id="PTHR45626">
    <property type="entry name" value="TRANSCRIPTION TERMINATION FACTOR 2-RELATED"/>
    <property type="match status" value="1"/>
</dbReference>
<dbReference type="GO" id="GO:0016787">
    <property type="term" value="F:hydrolase activity"/>
    <property type="evidence" value="ECO:0007669"/>
    <property type="project" value="UniProtKB-KW"/>
</dbReference>
<evidence type="ECO:0000256" key="3">
    <source>
        <dbReference type="ARBA" id="ARBA00022840"/>
    </source>
</evidence>
<dbReference type="SMART" id="SM00490">
    <property type="entry name" value="HELICc"/>
    <property type="match status" value="1"/>
</dbReference>
<dbReference type="InterPro" id="IPR049730">
    <property type="entry name" value="SNF2/RAD54-like_C"/>
</dbReference>
<reference evidence="7 8" key="1">
    <citation type="journal article" date="2018" name="Genome Biol. Evol.">
        <title>Multiple Roots of Fruiting Body Formation in Amoebozoa.</title>
        <authorList>
            <person name="Hillmann F."/>
            <person name="Forbes G."/>
            <person name="Novohradska S."/>
            <person name="Ferling I."/>
            <person name="Riege K."/>
            <person name="Groth M."/>
            <person name="Westermann M."/>
            <person name="Marz M."/>
            <person name="Spaller T."/>
            <person name="Winckler T."/>
            <person name="Schaap P."/>
            <person name="Glockner G."/>
        </authorList>
    </citation>
    <scope>NUCLEOTIDE SEQUENCE [LARGE SCALE GENOMIC DNA]</scope>
    <source>
        <strain evidence="7 8">Jena</strain>
    </source>
</reference>
<dbReference type="Pfam" id="PF00176">
    <property type="entry name" value="SNF2-rel_dom"/>
    <property type="match status" value="1"/>
</dbReference>
<dbReference type="GO" id="GO:0008094">
    <property type="term" value="F:ATP-dependent activity, acting on DNA"/>
    <property type="evidence" value="ECO:0007669"/>
    <property type="project" value="TreeGrafter"/>
</dbReference>
<dbReference type="GO" id="GO:0005524">
    <property type="term" value="F:ATP binding"/>
    <property type="evidence" value="ECO:0007669"/>
    <property type="project" value="UniProtKB-KW"/>
</dbReference>
<dbReference type="AlphaFoldDB" id="A0A2P6MV22"/>
<feature type="compositionally biased region" description="Polar residues" evidence="4">
    <location>
        <begin position="84"/>
        <end position="96"/>
    </location>
</feature>
<accession>A0A2P6MV22</accession>
<dbReference type="PANTHER" id="PTHR45626:SF22">
    <property type="entry name" value="DNA REPAIR PROTEIN RAD5"/>
    <property type="match status" value="1"/>
</dbReference>
<dbReference type="GO" id="GO:0006281">
    <property type="term" value="P:DNA repair"/>
    <property type="evidence" value="ECO:0007669"/>
    <property type="project" value="TreeGrafter"/>
</dbReference>
<dbReference type="SUPFAM" id="SSF52540">
    <property type="entry name" value="P-loop containing nucleoside triphosphate hydrolases"/>
    <property type="match status" value="2"/>
</dbReference>
<keyword evidence="2" id="KW-0378">Hydrolase</keyword>
<dbReference type="PROSITE" id="PS51194">
    <property type="entry name" value="HELICASE_CTER"/>
    <property type="match status" value="1"/>
</dbReference>
<evidence type="ECO:0000313" key="7">
    <source>
        <dbReference type="EMBL" id="PRP75571.1"/>
    </source>
</evidence>
<dbReference type="Gene3D" id="3.40.50.10810">
    <property type="entry name" value="Tandem AAA-ATPase domain"/>
    <property type="match status" value="1"/>
</dbReference>
<comment type="caution">
    <text evidence="7">The sequence shown here is derived from an EMBL/GenBank/DDBJ whole genome shotgun (WGS) entry which is preliminary data.</text>
</comment>
<dbReference type="GO" id="GO:0005634">
    <property type="term" value="C:nucleus"/>
    <property type="evidence" value="ECO:0007669"/>
    <property type="project" value="TreeGrafter"/>
</dbReference>
<evidence type="ECO:0000256" key="2">
    <source>
        <dbReference type="ARBA" id="ARBA00022801"/>
    </source>
</evidence>
<organism evidence="7 8">
    <name type="scientific">Planoprotostelium fungivorum</name>
    <dbReference type="NCBI Taxonomy" id="1890364"/>
    <lineage>
        <taxon>Eukaryota</taxon>
        <taxon>Amoebozoa</taxon>
        <taxon>Evosea</taxon>
        <taxon>Variosea</taxon>
        <taxon>Cavosteliida</taxon>
        <taxon>Cavosteliaceae</taxon>
        <taxon>Planoprotostelium</taxon>
    </lineage>
</organism>
<feature type="region of interest" description="Disordered" evidence="4">
    <location>
        <begin position="707"/>
        <end position="743"/>
    </location>
</feature>
<protein>
    <submittedName>
        <fullName evidence="7">Uncharacterized protein</fullName>
    </submittedName>
</protein>
<gene>
    <name evidence="7" type="ORF">PROFUN_15682</name>
</gene>
<dbReference type="STRING" id="1890364.A0A2P6MV22"/>
<dbReference type="Gene3D" id="3.40.50.300">
    <property type="entry name" value="P-loop containing nucleotide triphosphate hydrolases"/>
    <property type="match status" value="1"/>
</dbReference>
<feature type="region of interest" description="Disordered" evidence="4">
    <location>
        <begin position="81"/>
        <end position="104"/>
    </location>
</feature>
<keyword evidence="1" id="KW-0547">Nucleotide-binding</keyword>
<feature type="compositionally biased region" description="Basic and acidic residues" evidence="4">
    <location>
        <begin position="161"/>
        <end position="179"/>
    </location>
</feature>
<dbReference type="InterPro" id="IPR027417">
    <property type="entry name" value="P-loop_NTPase"/>
</dbReference>
<dbReference type="InterPro" id="IPR001650">
    <property type="entry name" value="Helicase_C-like"/>
</dbReference>
<dbReference type="CDD" id="cd18008">
    <property type="entry name" value="DEXDc_SHPRH-like"/>
    <property type="match status" value="1"/>
</dbReference>
<evidence type="ECO:0000313" key="8">
    <source>
        <dbReference type="Proteomes" id="UP000241769"/>
    </source>
</evidence>
<dbReference type="SMART" id="SM00487">
    <property type="entry name" value="DEXDc"/>
    <property type="match status" value="1"/>
</dbReference>
<evidence type="ECO:0000256" key="4">
    <source>
        <dbReference type="SAM" id="MobiDB-lite"/>
    </source>
</evidence>
<dbReference type="InterPro" id="IPR000330">
    <property type="entry name" value="SNF2_N"/>
</dbReference>
<dbReference type="InParanoid" id="A0A2P6MV22"/>
<dbReference type="Proteomes" id="UP000241769">
    <property type="component" value="Unassembled WGS sequence"/>
</dbReference>
<feature type="domain" description="Helicase C-terminal" evidence="6">
    <location>
        <begin position="847"/>
        <end position="1000"/>
    </location>
</feature>
<feature type="domain" description="Helicase ATP-binding" evidence="5">
    <location>
        <begin position="395"/>
        <end position="562"/>
    </location>
</feature>
<dbReference type="Pfam" id="PF00271">
    <property type="entry name" value="Helicase_C"/>
    <property type="match status" value="1"/>
</dbReference>
<dbReference type="InterPro" id="IPR014001">
    <property type="entry name" value="Helicase_ATP-bd"/>
</dbReference>
<dbReference type="EMBL" id="MDYQ01000377">
    <property type="protein sequence ID" value="PRP75571.1"/>
    <property type="molecule type" value="Genomic_DNA"/>
</dbReference>
<dbReference type="InterPro" id="IPR038718">
    <property type="entry name" value="SNF2-like_sf"/>
</dbReference>
<evidence type="ECO:0000256" key="1">
    <source>
        <dbReference type="ARBA" id="ARBA00022741"/>
    </source>
</evidence>
<dbReference type="InterPro" id="IPR050628">
    <property type="entry name" value="SNF2_RAD54_helicase_TF"/>
</dbReference>
<keyword evidence="3" id="KW-0067">ATP-binding</keyword>
<dbReference type="PROSITE" id="PS51192">
    <property type="entry name" value="HELICASE_ATP_BIND_1"/>
    <property type="match status" value="1"/>
</dbReference>
<feature type="region of interest" description="Disordered" evidence="4">
    <location>
        <begin position="126"/>
        <end position="193"/>
    </location>
</feature>
<proteinExistence type="predicted"/>
<keyword evidence="8" id="KW-1185">Reference proteome</keyword>
<evidence type="ECO:0000259" key="6">
    <source>
        <dbReference type="PROSITE" id="PS51194"/>
    </source>
</evidence>